<keyword evidence="3" id="KW-0238">DNA-binding</keyword>
<dbReference type="EnsemblPlants" id="KQK03520">
    <property type="protein sequence ID" value="KQK03520"/>
    <property type="gene ID" value="BRADI_2g08366v3"/>
</dbReference>
<dbReference type="Proteomes" id="UP000008810">
    <property type="component" value="Chromosome 2"/>
</dbReference>
<dbReference type="InterPro" id="IPR036093">
    <property type="entry name" value="NAC_dom_sf"/>
</dbReference>
<dbReference type="Gramene" id="KQK03520">
    <property type="protein sequence ID" value="KQK03520"/>
    <property type="gene ID" value="BRADI_2g08366v3"/>
</dbReference>
<dbReference type="OrthoDB" id="1921961at2759"/>
<evidence type="ECO:0000313" key="9">
    <source>
        <dbReference type="EnsemblPlants" id="KQK03520"/>
    </source>
</evidence>
<dbReference type="GO" id="GO:0005634">
    <property type="term" value="C:nucleus"/>
    <property type="evidence" value="ECO:0007669"/>
    <property type="project" value="UniProtKB-SubCell"/>
</dbReference>
<dbReference type="Pfam" id="PF02365">
    <property type="entry name" value="NAM"/>
    <property type="match status" value="1"/>
</dbReference>
<gene>
    <name evidence="9" type="primary">LOC100823363</name>
    <name evidence="8" type="ORF">BRADI_2g08366v3</name>
</gene>
<reference evidence="8 9" key="1">
    <citation type="journal article" date="2010" name="Nature">
        <title>Genome sequencing and analysis of the model grass Brachypodium distachyon.</title>
        <authorList>
            <consortium name="International Brachypodium Initiative"/>
        </authorList>
    </citation>
    <scope>NUCLEOTIDE SEQUENCE [LARGE SCALE GENOMIC DNA]</scope>
    <source>
        <strain evidence="8 9">Bd21</strain>
    </source>
</reference>
<dbReference type="AlphaFoldDB" id="A0A0Q3FVS4"/>
<evidence type="ECO:0000313" key="10">
    <source>
        <dbReference type="Proteomes" id="UP000008810"/>
    </source>
</evidence>
<evidence type="ECO:0000256" key="1">
    <source>
        <dbReference type="ARBA" id="ARBA00004123"/>
    </source>
</evidence>
<dbReference type="EMBL" id="CM000881">
    <property type="protein sequence ID" value="KQK03520.1"/>
    <property type="molecule type" value="Genomic_DNA"/>
</dbReference>
<evidence type="ECO:0000313" key="8">
    <source>
        <dbReference type="EMBL" id="KQK03520.1"/>
    </source>
</evidence>
<evidence type="ECO:0000256" key="2">
    <source>
        <dbReference type="ARBA" id="ARBA00023015"/>
    </source>
</evidence>
<organism evidence="8">
    <name type="scientific">Brachypodium distachyon</name>
    <name type="common">Purple false brome</name>
    <name type="synonym">Trachynia distachya</name>
    <dbReference type="NCBI Taxonomy" id="15368"/>
    <lineage>
        <taxon>Eukaryota</taxon>
        <taxon>Viridiplantae</taxon>
        <taxon>Streptophyta</taxon>
        <taxon>Embryophyta</taxon>
        <taxon>Tracheophyta</taxon>
        <taxon>Spermatophyta</taxon>
        <taxon>Magnoliopsida</taxon>
        <taxon>Liliopsida</taxon>
        <taxon>Poales</taxon>
        <taxon>Poaceae</taxon>
        <taxon>BOP clade</taxon>
        <taxon>Pooideae</taxon>
        <taxon>Stipodae</taxon>
        <taxon>Brachypodieae</taxon>
        <taxon>Brachypodium</taxon>
    </lineage>
</organism>
<dbReference type="RefSeq" id="XP_003565559.1">
    <property type="nucleotide sequence ID" value="XM_003565511.2"/>
</dbReference>
<evidence type="ECO:0000256" key="5">
    <source>
        <dbReference type="ARBA" id="ARBA00023242"/>
    </source>
</evidence>
<reference evidence="9" key="3">
    <citation type="submission" date="2018-08" db="UniProtKB">
        <authorList>
            <consortium name="EnsemblPlants"/>
        </authorList>
    </citation>
    <scope>IDENTIFICATION</scope>
    <source>
        <strain evidence="9">cv. Bd21</strain>
    </source>
</reference>
<comment type="subcellular location">
    <subcellularLocation>
        <location evidence="1">Nucleus</location>
    </subcellularLocation>
</comment>
<keyword evidence="4" id="KW-0804">Transcription</keyword>
<keyword evidence="5" id="KW-0539">Nucleus</keyword>
<dbReference type="GO" id="GO:0006355">
    <property type="term" value="P:regulation of DNA-templated transcription"/>
    <property type="evidence" value="ECO:0007669"/>
    <property type="project" value="InterPro"/>
</dbReference>
<evidence type="ECO:0000256" key="6">
    <source>
        <dbReference type="SAM" id="MobiDB-lite"/>
    </source>
</evidence>
<dbReference type="GO" id="GO:0003677">
    <property type="term" value="F:DNA binding"/>
    <property type="evidence" value="ECO:0007669"/>
    <property type="project" value="UniProtKB-KW"/>
</dbReference>
<dbReference type="Gene3D" id="2.170.150.80">
    <property type="entry name" value="NAC domain"/>
    <property type="match status" value="1"/>
</dbReference>
<dbReference type="SUPFAM" id="SSF101941">
    <property type="entry name" value="NAC domain"/>
    <property type="match status" value="1"/>
</dbReference>
<dbReference type="STRING" id="15368.A0A0Q3FVS4"/>
<evidence type="ECO:0000259" key="7">
    <source>
        <dbReference type="PROSITE" id="PS51005"/>
    </source>
</evidence>
<sequence length="287" mass="30809">MEEGFVFRGWQLPPGFRFQPTDQEIIVCYLKKKVTSAASAATSIIADVDIYKFDPWELPGKAMFGEGEWFFFSPRERKYPNGARPNRTAGSGYWKATGTDKPILASGGARCLGVKKALVFYQGRSPRGAKTDWVMHEFRLLHPDDGAAHSNNHPRDSMRLDDWVLCRVRKKGAASVPVAPDAGGLGSGAAPPSHAGVAPVQVPDAPYGVGGYVDDWTDCQILQYLIAGGGSGQADGAGAVGESAPGGTLASVLETIKRNLSFEAVEDAHHDQQLPTSSTSLPMFEID</sequence>
<dbReference type="PANTHER" id="PTHR31744">
    <property type="entry name" value="PROTEIN CUP-SHAPED COTYLEDON 2-RELATED"/>
    <property type="match status" value="1"/>
</dbReference>
<dbReference type="PANTHER" id="PTHR31744:SF233">
    <property type="entry name" value="NAC DOMAIN-CONTAINING PROTEIN 72-LIKE"/>
    <property type="match status" value="1"/>
</dbReference>
<dbReference type="KEGG" id="bdi:100823363"/>
<evidence type="ECO:0000256" key="4">
    <source>
        <dbReference type="ARBA" id="ARBA00023163"/>
    </source>
</evidence>
<name>A0A0Q3FVS4_BRADI</name>
<keyword evidence="10" id="KW-1185">Reference proteome</keyword>
<dbReference type="GeneID" id="100823363"/>
<reference evidence="8" key="2">
    <citation type="submission" date="2017-06" db="EMBL/GenBank/DDBJ databases">
        <title>WGS assembly of Brachypodium distachyon.</title>
        <authorList>
            <consortium name="The International Brachypodium Initiative"/>
            <person name="Lucas S."/>
            <person name="Harmon-Smith M."/>
            <person name="Lail K."/>
            <person name="Tice H."/>
            <person name="Grimwood J."/>
            <person name="Bruce D."/>
            <person name="Barry K."/>
            <person name="Shu S."/>
            <person name="Lindquist E."/>
            <person name="Wang M."/>
            <person name="Pitluck S."/>
            <person name="Vogel J.P."/>
            <person name="Garvin D.F."/>
            <person name="Mockler T.C."/>
            <person name="Schmutz J."/>
            <person name="Rokhsar D."/>
            <person name="Bevan M.W."/>
        </authorList>
    </citation>
    <scope>NUCLEOTIDE SEQUENCE</scope>
    <source>
        <strain evidence="8">Bd21</strain>
    </source>
</reference>
<feature type="domain" description="NAC" evidence="7">
    <location>
        <begin position="12"/>
        <end position="171"/>
    </location>
</feature>
<evidence type="ECO:0000256" key="3">
    <source>
        <dbReference type="ARBA" id="ARBA00023125"/>
    </source>
</evidence>
<dbReference type="InterPro" id="IPR003441">
    <property type="entry name" value="NAC-dom"/>
</dbReference>
<keyword evidence="2" id="KW-0805">Transcription regulation</keyword>
<dbReference type="PROSITE" id="PS51005">
    <property type="entry name" value="NAC"/>
    <property type="match status" value="1"/>
</dbReference>
<feature type="region of interest" description="Disordered" evidence="6">
    <location>
        <begin position="267"/>
        <end position="287"/>
    </location>
</feature>
<accession>A0A0Q3FVS4</accession>
<protein>
    <recommendedName>
        <fullName evidence="7">NAC domain-containing protein</fullName>
    </recommendedName>
</protein>
<proteinExistence type="predicted"/>